<comment type="caution">
    <text evidence="1">The sequence shown here is derived from an EMBL/GenBank/DDBJ whole genome shotgun (WGS) entry which is preliminary data.</text>
</comment>
<proteinExistence type="predicted"/>
<reference evidence="1 2" key="1">
    <citation type="journal article" date="2024" name="bioRxiv">
        <title>A reference genome for Trichogramma kaykai: A tiny desert-dwelling parasitoid wasp with competing sex-ratio distorters.</title>
        <authorList>
            <person name="Culotta J."/>
            <person name="Lindsey A.R."/>
        </authorList>
    </citation>
    <scope>NUCLEOTIDE SEQUENCE [LARGE SCALE GENOMIC DNA]</scope>
    <source>
        <strain evidence="1 2">KSX58</strain>
    </source>
</reference>
<evidence type="ECO:0000313" key="2">
    <source>
        <dbReference type="Proteomes" id="UP001627154"/>
    </source>
</evidence>
<accession>A0ABD2WBA2</accession>
<organism evidence="1 2">
    <name type="scientific">Trichogramma kaykai</name>
    <dbReference type="NCBI Taxonomy" id="54128"/>
    <lineage>
        <taxon>Eukaryota</taxon>
        <taxon>Metazoa</taxon>
        <taxon>Ecdysozoa</taxon>
        <taxon>Arthropoda</taxon>
        <taxon>Hexapoda</taxon>
        <taxon>Insecta</taxon>
        <taxon>Pterygota</taxon>
        <taxon>Neoptera</taxon>
        <taxon>Endopterygota</taxon>
        <taxon>Hymenoptera</taxon>
        <taxon>Apocrita</taxon>
        <taxon>Proctotrupomorpha</taxon>
        <taxon>Chalcidoidea</taxon>
        <taxon>Trichogrammatidae</taxon>
        <taxon>Trichogramma</taxon>
    </lineage>
</organism>
<dbReference type="Proteomes" id="UP001627154">
    <property type="component" value="Unassembled WGS sequence"/>
</dbReference>
<keyword evidence="2" id="KW-1185">Reference proteome</keyword>
<gene>
    <name evidence="1" type="ORF">TKK_014970</name>
</gene>
<name>A0ABD2WBA2_9HYME</name>
<sequence>MVITVESIHPESLRVGTKSLWAEFDIAAVKLAENAPPRHRYLCHMQNKYADSLKNLRAIAELSIFADYSRNDIEQRLNLVEFYWKEFYQNYTLLKEYFKNDEPDQYLQDRLYEEISVDYRLGKHSLERILEKQKLFYASSSVNTCSKPLYAMLRKITRTAHRPTLHA</sequence>
<evidence type="ECO:0000313" key="1">
    <source>
        <dbReference type="EMBL" id="KAL3390166.1"/>
    </source>
</evidence>
<dbReference type="EMBL" id="JBJJXI010000121">
    <property type="protein sequence ID" value="KAL3390166.1"/>
    <property type="molecule type" value="Genomic_DNA"/>
</dbReference>
<protein>
    <submittedName>
        <fullName evidence="1">Uncharacterized protein</fullName>
    </submittedName>
</protein>
<dbReference type="AlphaFoldDB" id="A0ABD2WBA2"/>